<dbReference type="Proteomes" id="UP000199504">
    <property type="component" value="Unassembled WGS sequence"/>
</dbReference>
<dbReference type="EMBL" id="FMCX01000012">
    <property type="protein sequence ID" value="SCF45760.1"/>
    <property type="molecule type" value="Genomic_DNA"/>
</dbReference>
<comment type="catalytic activity">
    <reaction evidence="1 5">
        <text>5-dehydro-4-deoxy-D-glucarate + H(+) = 2,5-dioxopentanoate + CO2 + H2O</text>
        <dbReference type="Rhea" id="RHEA:24608"/>
        <dbReference type="ChEBI" id="CHEBI:15377"/>
        <dbReference type="ChEBI" id="CHEBI:15378"/>
        <dbReference type="ChEBI" id="CHEBI:16526"/>
        <dbReference type="ChEBI" id="CHEBI:42819"/>
        <dbReference type="ChEBI" id="CHEBI:58136"/>
        <dbReference type="EC" id="4.2.1.41"/>
    </reaction>
</comment>
<dbReference type="Pfam" id="PF00701">
    <property type="entry name" value="DHDPS"/>
    <property type="match status" value="1"/>
</dbReference>
<evidence type="ECO:0000256" key="3">
    <source>
        <dbReference type="ARBA" id="ARBA00007592"/>
    </source>
</evidence>
<dbReference type="Gene3D" id="3.20.20.70">
    <property type="entry name" value="Aldolase class I"/>
    <property type="match status" value="1"/>
</dbReference>
<evidence type="ECO:0000256" key="5">
    <source>
        <dbReference type="HAMAP-Rule" id="MF_00694"/>
    </source>
</evidence>
<dbReference type="SMART" id="SM01130">
    <property type="entry name" value="DHDPS"/>
    <property type="match status" value="1"/>
</dbReference>
<evidence type="ECO:0000313" key="10">
    <source>
        <dbReference type="Proteomes" id="UP000199504"/>
    </source>
</evidence>
<comment type="pathway">
    <text evidence="2 5">Carbohydrate acid metabolism; D-glucarate degradation; 2,5-dioxopentanoate from D-glucarate: step 2/2.</text>
</comment>
<dbReference type="NCBIfam" id="NF002958">
    <property type="entry name" value="PRK03620.1"/>
    <property type="match status" value="1"/>
</dbReference>
<organism evidence="9 10">
    <name type="scientific">Micromonospora mirobrigensis</name>
    <dbReference type="NCBI Taxonomy" id="262898"/>
    <lineage>
        <taxon>Bacteria</taxon>
        <taxon>Bacillati</taxon>
        <taxon>Actinomycetota</taxon>
        <taxon>Actinomycetes</taxon>
        <taxon>Micromonosporales</taxon>
        <taxon>Micromonosporaceae</taxon>
        <taxon>Micromonospora</taxon>
    </lineage>
</organism>
<keyword evidence="4 5" id="KW-0456">Lyase</keyword>
<sequence length="312" mass="32464">MCRVPELDGVLFFPVTPFDGQGSVDLAALAEHVSQGVAAGPGAVFVACGTGEFHALDVEEYREVVATTVAVTDRRVPVYAGTGSALPVARRCAAIAESVGADGLLLLPPYLVSGPTEGLVRYTQQVADASALPLIVYNRGGARFDAAAAAEVSRIATVAGFKDGIGDLDLLARIVLAVRGALDGTGKAFQFFNGMPTAEATVTAYRSLGVRLYSSAVFCFAPEISLAFYDAVSAGDEKVVEAFLTDFFHPLVELRETVPGYAVSLIKAAVRLRGLDVGGVRPPLVDPAPEHMARLAQIIDGGLALAKSVAGR</sequence>
<feature type="active site" description="Proton donor/acceptor" evidence="7">
    <location>
        <position position="137"/>
    </location>
</feature>
<dbReference type="GO" id="GO:0047448">
    <property type="term" value="F:5-dehydro-4-deoxyglucarate dehydratase activity"/>
    <property type="evidence" value="ECO:0007669"/>
    <property type="project" value="UniProtKB-UniRule"/>
</dbReference>
<dbReference type="HAMAP" id="MF_00694">
    <property type="entry name" value="KDGDH"/>
    <property type="match status" value="1"/>
</dbReference>
<evidence type="ECO:0000313" key="9">
    <source>
        <dbReference type="EMBL" id="SCF45760.1"/>
    </source>
</evidence>
<dbReference type="EC" id="4.2.1.41" evidence="5"/>
<dbReference type="PANTHER" id="PTHR12128">
    <property type="entry name" value="DIHYDRODIPICOLINATE SYNTHASE"/>
    <property type="match status" value="1"/>
</dbReference>
<dbReference type="SUPFAM" id="SSF51569">
    <property type="entry name" value="Aldolase"/>
    <property type="match status" value="1"/>
</dbReference>
<dbReference type="InterPro" id="IPR002220">
    <property type="entry name" value="DapA-like"/>
</dbReference>
<evidence type="ECO:0000256" key="1">
    <source>
        <dbReference type="ARBA" id="ARBA00001446"/>
    </source>
</evidence>
<feature type="active site" description="Schiff-base intermediate with substrate" evidence="7">
    <location>
        <position position="162"/>
    </location>
</feature>
<evidence type="ECO:0000256" key="6">
    <source>
        <dbReference type="PIRNR" id="PIRNR001365"/>
    </source>
</evidence>
<name>A0A1C5AKK5_9ACTN</name>
<dbReference type="GO" id="GO:0042838">
    <property type="term" value="P:D-glucarate catabolic process"/>
    <property type="evidence" value="ECO:0007669"/>
    <property type="project" value="UniProtKB-UniRule"/>
</dbReference>
<dbReference type="GO" id="GO:0008840">
    <property type="term" value="F:4-hydroxy-tetrahydrodipicolinate synthase activity"/>
    <property type="evidence" value="ECO:0007669"/>
    <property type="project" value="TreeGrafter"/>
</dbReference>
<dbReference type="InterPro" id="IPR017655">
    <property type="entry name" value="Dehydro-deoxyglucarate_dehyd"/>
</dbReference>
<dbReference type="UniPathway" id="UPA00564">
    <property type="reaction ID" value="UER00628"/>
</dbReference>
<feature type="binding site" evidence="8">
    <location>
        <position position="50"/>
    </location>
    <ligand>
        <name>pyruvate</name>
        <dbReference type="ChEBI" id="CHEBI:15361"/>
    </ligand>
</feature>
<evidence type="ECO:0000256" key="8">
    <source>
        <dbReference type="PIRSR" id="PIRSR001365-2"/>
    </source>
</evidence>
<dbReference type="STRING" id="262898.GA0070564_11221"/>
<dbReference type="PIRSF" id="PIRSF001365">
    <property type="entry name" value="DHDPS"/>
    <property type="match status" value="1"/>
</dbReference>
<gene>
    <name evidence="9" type="ORF">GA0070564_11221</name>
</gene>
<evidence type="ECO:0000256" key="4">
    <source>
        <dbReference type="ARBA" id="ARBA00023239"/>
    </source>
</evidence>
<proteinExistence type="inferred from homology"/>
<evidence type="ECO:0000256" key="7">
    <source>
        <dbReference type="PIRSR" id="PIRSR001365-1"/>
    </source>
</evidence>
<protein>
    <recommendedName>
        <fullName evidence="5">Probable 5-dehydro-4-deoxyglucarate dehydratase</fullName>
        <ecNumber evidence="5">4.2.1.41</ecNumber>
    </recommendedName>
    <alternativeName>
        <fullName evidence="5">5-keto-4-deoxy-glucarate dehydratase</fullName>
        <shortName evidence="5">KDGDH</shortName>
    </alternativeName>
</protein>
<keyword evidence="10" id="KW-1185">Reference proteome</keyword>
<reference evidence="10" key="1">
    <citation type="submission" date="2016-06" db="EMBL/GenBank/DDBJ databases">
        <authorList>
            <person name="Varghese N."/>
            <person name="Submissions Spin"/>
        </authorList>
    </citation>
    <scope>NUCLEOTIDE SEQUENCE [LARGE SCALE GENOMIC DNA]</scope>
    <source>
        <strain evidence="10">DSM 44830</strain>
    </source>
</reference>
<dbReference type="AlphaFoldDB" id="A0A1C5AKK5"/>
<comment type="similarity">
    <text evidence="3 5 6">Belongs to the DapA family.</text>
</comment>
<accession>A0A1C5AKK5</accession>
<evidence type="ECO:0000256" key="2">
    <source>
        <dbReference type="ARBA" id="ARBA00004983"/>
    </source>
</evidence>
<dbReference type="PANTHER" id="PTHR12128:SF19">
    <property type="entry name" value="5-DEHYDRO-4-DEOXYGLUCARATE DEHYDRATASE 2-RELATED"/>
    <property type="match status" value="1"/>
</dbReference>
<dbReference type="InterPro" id="IPR013785">
    <property type="entry name" value="Aldolase_TIM"/>
</dbReference>
<dbReference type="OrthoDB" id="8995637at2"/>